<dbReference type="Proteomes" id="UP001286456">
    <property type="component" value="Unassembled WGS sequence"/>
</dbReference>
<dbReference type="EMBL" id="JAUEPO010000004">
    <property type="protein sequence ID" value="KAK3323364.1"/>
    <property type="molecule type" value="Genomic_DNA"/>
</dbReference>
<proteinExistence type="predicted"/>
<feature type="domain" description="SET" evidence="1">
    <location>
        <begin position="29"/>
        <end position="138"/>
    </location>
</feature>
<reference evidence="2" key="2">
    <citation type="submission" date="2023-06" db="EMBL/GenBank/DDBJ databases">
        <authorList>
            <consortium name="Lawrence Berkeley National Laboratory"/>
            <person name="Haridas S."/>
            <person name="Hensen N."/>
            <person name="Bonometti L."/>
            <person name="Westerberg I."/>
            <person name="Brannstrom I.O."/>
            <person name="Guillou S."/>
            <person name="Cros-Aarteil S."/>
            <person name="Calhoun S."/>
            <person name="Kuo A."/>
            <person name="Mondo S."/>
            <person name="Pangilinan J."/>
            <person name="Riley R."/>
            <person name="Labutti K."/>
            <person name="Andreopoulos B."/>
            <person name="Lipzen A."/>
            <person name="Chen C."/>
            <person name="Yanf M."/>
            <person name="Daum C."/>
            <person name="Ng V."/>
            <person name="Clum A."/>
            <person name="Steindorff A."/>
            <person name="Ohm R."/>
            <person name="Martin F."/>
            <person name="Silar P."/>
            <person name="Natvig D."/>
            <person name="Lalanne C."/>
            <person name="Gautier V."/>
            <person name="Ament-Velasquez S.L."/>
            <person name="Kruys A."/>
            <person name="Hutchinson M.I."/>
            <person name="Powell A.J."/>
            <person name="Barry K."/>
            <person name="Miller A.N."/>
            <person name="Grigoriev I.V."/>
            <person name="Debuchy R."/>
            <person name="Gladieux P."/>
            <person name="Thoren M.H."/>
            <person name="Johannesson H."/>
        </authorList>
    </citation>
    <scope>NUCLEOTIDE SEQUENCE</scope>
    <source>
        <strain evidence="2">SMH4131-1</strain>
    </source>
</reference>
<evidence type="ECO:0000313" key="2">
    <source>
        <dbReference type="EMBL" id="KAK3323364.1"/>
    </source>
</evidence>
<dbReference type="PANTHER" id="PTHR12197:SF251">
    <property type="entry name" value="EG:BACR7C10.4 PROTEIN"/>
    <property type="match status" value="1"/>
</dbReference>
<sequence>MNSMVMILYRILQKKNASQIPRILANAIDFLETHYDDYAQDPVFLKDIHEIGAVISTIVQPGINVELASRLLPLMRANHIPIRMASHITAVGAAFNFVSSTINHSCDPNIFLFFEGNQIRVRSLKKIEAGEELTRCYTPEHLCIVRRQPWLKHGDFFDCWCRRCAEEDKEIRALAESGGTTLGEFTRAQVSLDILLNNTRSAAATPNIYPPGFSDCNYVEQTLVELATEPMRIGEWPGHIDPMPSVRLTLGGLMVGQGQVSRGTQYALRGKLVCRRRSGPSWVNEMIELTMHSLAAYSVQDSDSPEFADPRVPTTRDADILLCGYLYRVRSEAVKWFGVGTDFYTRVQDLFNATTEGRNLVHRLDSAEFEKEFTVAQEKFLKWAGIPAEFGIRLRS</sequence>
<dbReference type="InterPro" id="IPR001214">
    <property type="entry name" value="SET_dom"/>
</dbReference>
<dbReference type="Gene3D" id="1.10.220.160">
    <property type="match status" value="1"/>
</dbReference>
<gene>
    <name evidence="2" type="ORF">B0T19DRAFT_442861</name>
</gene>
<dbReference type="InterPro" id="IPR046341">
    <property type="entry name" value="SET_dom_sf"/>
</dbReference>
<dbReference type="InterPro" id="IPR050869">
    <property type="entry name" value="H3K4_H4K5_MeTrfase"/>
</dbReference>
<comment type="caution">
    <text evidence="2">The sequence shown here is derived from an EMBL/GenBank/DDBJ whole genome shotgun (WGS) entry which is preliminary data.</text>
</comment>
<organism evidence="2 3">
    <name type="scientific">Cercophora scortea</name>
    <dbReference type="NCBI Taxonomy" id="314031"/>
    <lineage>
        <taxon>Eukaryota</taxon>
        <taxon>Fungi</taxon>
        <taxon>Dikarya</taxon>
        <taxon>Ascomycota</taxon>
        <taxon>Pezizomycotina</taxon>
        <taxon>Sordariomycetes</taxon>
        <taxon>Sordariomycetidae</taxon>
        <taxon>Sordariales</taxon>
        <taxon>Lasiosphaeriaceae</taxon>
        <taxon>Cercophora</taxon>
    </lineage>
</organism>
<evidence type="ECO:0000313" key="3">
    <source>
        <dbReference type="Proteomes" id="UP001286456"/>
    </source>
</evidence>
<evidence type="ECO:0000259" key="1">
    <source>
        <dbReference type="PROSITE" id="PS50280"/>
    </source>
</evidence>
<dbReference type="AlphaFoldDB" id="A0AAE0IDY7"/>
<accession>A0AAE0IDY7</accession>
<dbReference type="GO" id="GO:0005634">
    <property type="term" value="C:nucleus"/>
    <property type="evidence" value="ECO:0007669"/>
    <property type="project" value="TreeGrafter"/>
</dbReference>
<dbReference type="SUPFAM" id="SSF82199">
    <property type="entry name" value="SET domain"/>
    <property type="match status" value="1"/>
</dbReference>
<dbReference type="PROSITE" id="PS50280">
    <property type="entry name" value="SET"/>
    <property type="match status" value="1"/>
</dbReference>
<dbReference type="PANTHER" id="PTHR12197">
    <property type="entry name" value="HISTONE-LYSINE N-METHYLTRANSFERASE SMYD"/>
    <property type="match status" value="1"/>
</dbReference>
<name>A0AAE0IDY7_9PEZI</name>
<dbReference type="Pfam" id="PF00856">
    <property type="entry name" value="SET"/>
    <property type="match status" value="1"/>
</dbReference>
<keyword evidence="3" id="KW-1185">Reference proteome</keyword>
<protein>
    <recommendedName>
        <fullName evidence="1">SET domain-containing protein</fullName>
    </recommendedName>
</protein>
<dbReference type="Gene3D" id="2.170.270.10">
    <property type="entry name" value="SET domain"/>
    <property type="match status" value="1"/>
</dbReference>
<reference evidence="2" key="1">
    <citation type="journal article" date="2023" name="Mol. Phylogenet. Evol.">
        <title>Genome-scale phylogeny and comparative genomics of the fungal order Sordariales.</title>
        <authorList>
            <person name="Hensen N."/>
            <person name="Bonometti L."/>
            <person name="Westerberg I."/>
            <person name="Brannstrom I.O."/>
            <person name="Guillou S."/>
            <person name="Cros-Aarteil S."/>
            <person name="Calhoun S."/>
            <person name="Haridas S."/>
            <person name="Kuo A."/>
            <person name="Mondo S."/>
            <person name="Pangilinan J."/>
            <person name="Riley R."/>
            <person name="LaButti K."/>
            <person name="Andreopoulos B."/>
            <person name="Lipzen A."/>
            <person name="Chen C."/>
            <person name="Yan M."/>
            <person name="Daum C."/>
            <person name="Ng V."/>
            <person name="Clum A."/>
            <person name="Steindorff A."/>
            <person name="Ohm R.A."/>
            <person name="Martin F."/>
            <person name="Silar P."/>
            <person name="Natvig D.O."/>
            <person name="Lalanne C."/>
            <person name="Gautier V."/>
            <person name="Ament-Velasquez S.L."/>
            <person name="Kruys A."/>
            <person name="Hutchinson M.I."/>
            <person name="Powell A.J."/>
            <person name="Barry K."/>
            <person name="Miller A.N."/>
            <person name="Grigoriev I.V."/>
            <person name="Debuchy R."/>
            <person name="Gladieux P."/>
            <person name="Hiltunen Thoren M."/>
            <person name="Johannesson H."/>
        </authorList>
    </citation>
    <scope>NUCLEOTIDE SEQUENCE</scope>
    <source>
        <strain evidence="2">SMH4131-1</strain>
    </source>
</reference>